<organism evidence="1 2">
    <name type="scientific">Paraburkholderia translucens</name>
    <dbReference type="NCBI Taxonomy" id="2886945"/>
    <lineage>
        <taxon>Bacteria</taxon>
        <taxon>Pseudomonadati</taxon>
        <taxon>Pseudomonadota</taxon>
        <taxon>Betaproteobacteria</taxon>
        <taxon>Burkholderiales</taxon>
        <taxon>Burkholderiaceae</taxon>
        <taxon>Paraburkholderia</taxon>
    </lineage>
</organism>
<dbReference type="Proteomes" id="UP001430614">
    <property type="component" value="Unassembled WGS sequence"/>
</dbReference>
<keyword evidence="2" id="KW-1185">Reference proteome</keyword>
<evidence type="ECO:0000313" key="2">
    <source>
        <dbReference type="Proteomes" id="UP001430614"/>
    </source>
</evidence>
<accession>A0ABS8KEY1</accession>
<reference evidence="1 2" key="1">
    <citation type="submission" date="2021-11" db="EMBL/GenBank/DDBJ databases">
        <authorList>
            <person name="Oh E.-T."/>
            <person name="Kim S.-B."/>
        </authorList>
    </citation>
    <scope>NUCLEOTIDE SEQUENCE [LARGE SCALE GENOMIC DNA]</scope>
    <source>
        <strain evidence="1 2">MMS20-SJTN17</strain>
    </source>
</reference>
<evidence type="ECO:0000313" key="1">
    <source>
        <dbReference type="EMBL" id="MCC8403329.1"/>
    </source>
</evidence>
<proteinExistence type="predicted"/>
<protein>
    <submittedName>
        <fullName evidence="1">Uncharacterized protein</fullName>
    </submittedName>
</protein>
<name>A0ABS8KEY1_9BURK</name>
<dbReference type="EMBL" id="JAJITC010000007">
    <property type="protein sequence ID" value="MCC8403329.1"/>
    <property type="molecule type" value="Genomic_DNA"/>
</dbReference>
<gene>
    <name evidence="1" type="ORF">LJ655_15755</name>
</gene>
<dbReference type="RefSeq" id="WP_230562179.1">
    <property type="nucleotide sequence ID" value="NZ_JAJITC010000007.1"/>
</dbReference>
<sequence>MLFPVKTNAFHSLNHIHFDRPSILRIANDLFEGNSDATITRHMPDKDPFFFSLSDRSLPQIPGEMFNPTIGELLPHFLATPGFSGWGSCDSRLLGLIRAKLIRRAHARALGTNCAVIGAPASAPDALFALDGRMSESELRQACRTLAKLGAPEVVLVQATRAIRLEASGWKGRLVRFSLMLEEIFRDKPPGVIVVTDDPYVAFRLKDDLWEQNLKREPERRWNTPHEYRISGVPSSVDGDGLLPAGGQETLYPVPREFDVHVVDMDVAKVASKLARIANASPAGKIAADSLVQAASFLSRLAALPCGVRHMSEYLAAPEISSRTRAAFDWPAHLGAVHEFDRSGGLGDKRTSVMECLDRGSKLFTNYFEATPFAHKLASIIAHAAAGKKRNVTVVFTGALYRSLAERFLVEYGQYPGGLAYYTFQERVHLVSAAHLEEHLDALQSSSLVFAGLNEDSLRVLLTDDRVPAHSTVLLTQRASQFLRATLNSIVERMPEFKSYKPRMESILRQLKDVPEDASVLSTGSYALPTFRVELSSDAVAKDHEIPQDSWVIRFDSGSVQYRRDTAEVYVYDPASQYASDAGFRACQVRSLEIGDRMFVMSTELREMVEQVLRDAGLPIQQDKTFEAALRSYHEQVQIHLAQRFTQITLSEKVRAIREKILQLDPNQEKDLPSPQAMRQWIDLGRSPDTPFDELRPQAPLREPTFKAFAQVLGFSPLEAAYQWQRVILAVRNSRRLDGRHVSDIYEYMLLQPESAMANSNIKRRTLTQLFDEARDNLFTVEYAGPLKESL</sequence>
<comment type="caution">
    <text evidence="1">The sequence shown here is derived from an EMBL/GenBank/DDBJ whole genome shotgun (WGS) entry which is preliminary data.</text>
</comment>